<evidence type="ECO:0000256" key="7">
    <source>
        <dbReference type="ARBA" id="ARBA00022432"/>
    </source>
</evidence>
<dbReference type="STRING" id="39946.B8BGV8"/>
<dbReference type="HOGENOM" id="CLU_239067_0_0_1"/>
<keyword evidence="18" id="KW-0464">Manganese</keyword>
<evidence type="ECO:0000313" key="24">
    <source>
        <dbReference type="EMBL" id="EEC66960.1"/>
    </source>
</evidence>
<evidence type="ECO:0000256" key="6">
    <source>
        <dbReference type="ARBA" id="ARBA00012306"/>
    </source>
</evidence>
<dbReference type="InterPro" id="IPR003439">
    <property type="entry name" value="ABC_transporter-like_ATP-bd"/>
</dbReference>
<keyword evidence="12" id="KW-0210">Decarboxylase</keyword>
<evidence type="ECO:0000256" key="18">
    <source>
        <dbReference type="ARBA" id="ARBA00023211"/>
    </source>
</evidence>
<dbReference type="InterPro" id="IPR005268">
    <property type="entry name" value="CHP00725"/>
</dbReference>
<evidence type="ECO:0000256" key="15">
    <source>
        <dbReference type="ARBA" id="ARBA00023032"/>
    </source>
</evidence>
<dbReference type="GO" id="GO:0030145">
    <property type="term" value="F:manganese ion binding"/>
    <property type="evidence" value="ECO:0007669"/>
    <property type="project" value="TreeGrafter"/>
</dbReference>
<dbReference type="InterPro" id="IPR035077">
    <property type="entry name" value="PEP_carboxykinase_GTP_C"/>
</dbReference>
<feature type="domain" description="ABC transmembrane type-1" evidence="23">
    <location>
        <begin position="1377"/>
        <end position="1580"/>
    </location>
</feature>
<dbReference type="InterPro" id="IPR000515">
    <property type="entry name" value="MetI-like"/>
</dbReference>
<evidence type="ECO:0000256" key="12">
    <source>
        <dbReference type="ARBA" id="ARBA00022793"/>
    </source>
</evidence>
<dbReference type="GO" id="GO:0005829">
    <property type="term" value="C:cytosol"/>
    <property type="evidence" value="ECO:0007669"/>
    <property type="project" value="TreeGrafter"/>
</dbReference>
<gene>
    <name evidence="24" type="ORF">OsI_33610</name>
</gene>
<dbReference type="Gene3D" id="3.40.50.300">
    <property type="entry name" value="P-loop containing nucleotide triphosphate hydrolases"/>
    <property type="match status" value="1"/>
</dbReference>
<dbReference type="GO" id="GO:0019543">
    <property type="term" value="P:propionate catabolic process"/>
    <property type="evidence" value="ECO:0007669"/>
    <property type="project" value="TreeGrafter"/>
</dbReference>
<comment type="cofactor">
    <cofactor evidence="1">
        <name>Mn(2+)</name>
        <dbReference type="ChEBI" id="CHEBI:29035"/>
    </cofactor>
</comment>
<dbReference type="Gene3D" id="1.10.3720.10">
    <property type="entry name" value="MetI-like"/>
    <property type="match status" value="2"/>
</dbReference>
<dbReference type="Pfam" id="PF00821">
    <property type="entry name" value="PEPCK_GTP"/>
    <property type="match status" value="1"/>
</dbReference>
<dbReference type="GO" id="GO:0042594">
    <property type="term" value="P:response to starvation"/>
    <property type="evidence" value="ECO:0007669"/>
    <property type="project" value="TreeGrafter"/>
</dbReference>
<keyword evidence="8" id="KW-0813">Transport</keyword>
<dbReference type="SUPFAM" id="SSF68923">
    <property type="entry name" value="PEP carboxykinase N-terminal domain"/>
    <property type="match status" value="1"/>
</dbReference>
<evidence type="ECO:0000256" key="9">
    <source>
        <dbReference type="ARBA" id="ARBA00022692"/>
    </source>
</evidence>
<dbReference type="InterPro" id="IPR035906">
    <property type="entry name" value="MetI-like_sf"/>
</dbReference>
<dbReference type="FunFam" id="3.40.449.10:FF:000005">
    <property type="entry name" value="Phosphoenolpyruvate carboxykinase [GTP]"/>
    <property type="match status" value="1"/>
</dbReference>
<dbReference type="EC" id="4.1.1.32" evidence="6"/>
<feature type="transmembrane region" description="Helical" evidence="21">
    <location>
        <begin position="1381"/>
        <end position="1400"/>
    </location>
</feature>
<keyword evidence="10" id="KW-0479">Metal-binding</keyword>
<dbReference type="Pfam" id="PF13343">
    <property type="entry name" value="SBP_bac_6"/>
    <property type="match status" value="1"/>
</dbReference>
<dbReference type="Gene3D" id="3.40.449.10">
    <property type="entry name" value="Phosphoenolpyruvate Carboxykinase, domain 1"/>
    <property type="match status" value="1"/>
</dbReference>
<dbReference type="Pfam" id="PF18306">
    <property type="entry name" value="LDcluster4"/>
    <property type="match status" value="1"/>
</dbReference>
<dbReference type="InterPro" id="IPR018091">
    <property type="entry name" value="PEP_carboxykin_GTP_CS"/>
</dbReference>
<dbReference type="PANTHER" id="PTHR11561:SF0">
    <property type="entry name" value="PHOSPHOENOLPYRUVATE CARBOXYKINASE [GTP]-RELATED"/>
    <property type="match status" value="1"/>
</dbReference>
<dbReference type="SUPFAM" id="SSF52540">
    <property type="entry name" value="P-loop containing nucleoside triphosphate hydrolases"/>
    <property type="match status" value="1"/>
</dbReference>
<dbReference type="PROSITE" id="PS50928">
    <property type="entry name" value="ABC_TM1"/>
    <property type="match status" value="2"/>
</dbReference>
<dbReference type="NCBIfam" id="NF003253">
    <property type="entry name" value="PRK04210.1"/>
    <property type="match status" value="1"/>
</dbReference>
<dbReference type="SUPFAM" id="SSF53795">
    <property type="entry name" value="PEP carboxykinase-like"/>
    <property type="match status" value="1"/>
</dbReference>
<dbReference type="GO" id="GO:0033993">
    <property type="term" value="P:response to lipid"/>
    <property type="evidence" value="ECO:0007669"/>
    <property type="project" value="TreeGrafter"/>
</dbReference>
<dbReference type="GO" id="GO:0005524">
    <property type="term" value="F:ATP binding"/>
    <property type="evidence" value="ECO:0007669"/>
    <property type="project" value="UniProtKB-KW"/>
</dbReference>
<dbReference type="Gramene" id="BGIOSGA032929-TA">
    <property type="protein sequence ID" value="BGIOSGA032929-PA"/>
    <property type="gene ID" value="BGIOSGA032929"/>
</dbReference>
<feature type="transmembrane region" description="Helical" evidence="21">
    <location>
        <begin position="553"/>
        <end position="575"/>
    </location>
</feature>
<keyword evidence="19" id="KW-0456">Lyase</keyword>
<dbReference type="InterPro" id="IPR008995">
    <property type="entry name" value="Mo/tungstate-bd_C_term_dom"/>
</dbReference>
<evidence type="ECO:0000256" key="17">
    <source>
        <dbReference type="ARBA" id="ARBA00023136"/>
    </source>
</evidence>
<keyword evidence="11" id="KW-0547">Nucleotide-binding</keyword>
<comment type="subunit">
    <text evidence="5">Monomer.</text>
</comment>
<evidence type="ECO:0000256" key="16">
    <source>
        <dbReference type="ARBA" id="ARBA00023134"/>
    </source>
</evidence>
<protein>
    <recommendedName>
        <fullName evidence="6">phosphoenolpyruvate carboxykinase (GTP)</fullName>
        <ecNumber evidence="6">4.1.1.32</ecNumber>
    </recommendedName>
</protein>
<evidence type="ECO:0000256" key="3">
    <source>
        <dbReference type="ARBA" id="ARBA00004742"/>
    </source>
</evidence>
<comment type="pathway">
    <text evidence="3">Carbohydrate biosynthesis; gluconeogenesis.</text>
</comment>
<dbReference type="InterPro" id="IPR041164">
    <property type="entry name" value="LDcluster4"/>
</dbReference>
<evidence type="ECO:0000256" key="8">
    <source>
        <dbReference type="ARBA" id="ARBA00022448"/>
    </source>
</evidence>
<feature type="transmembrane region" description="Helical" evidence="21">
    <location>
        <begin position="678"/>
        <end position="695"/>
    </location>
</feature>
<dbReference type="SUPFAM" id="SSF102405">
    <property type="entry name" value="MCP/YpsA-like"/>
    <property type="match status" value="1"/>
</dbReference>
<dbReference type="Pfam" id="PF00528">
    <property type="entry name" value="BPD_transp_1"/>
    <property type="match status" value="1"/>
</dbReference>
<dbReference type="EMBL" id="CM000135">
    <property type="protein sequence ID" value="EEC66960.1"/>
    <property type="molecule type" value="Genomic_DNA"/>
</dbReference>
<evidence type="ECO:0000313" key="25">
    <source>
        <dbReference type="Proteomes" id="UP000007015"/>
    </source>
</evidence>
<keyword evidence="13" id="KW-0067">ATP-binding</keyword>
<dbReference type="PROSITE" id="PS50893">
    <property type="entry name" value="ABC_TRANSPORTER_2"/>
    <property type="match status" value="1"/>
</dbReference>
<evidence type="ECO:0000256" key="21">
    <source>
        <dbReference type="SAM" id="Phobius"/>
    </source>
</evidence>
<dbReference type="PANTHER" id="PTHR11561">
    <property type="entry name" value="PHOSPHOENOLPYRUVATE CARBOXYKINASE"/>
    <property type="match status" value="1"/>
</dbReference>
<evidence type="ECO:0000256" key="20">
    <source>
        <dbReference type="SAM" id="MobiDB-lite"/>
    </source>
</evidence>
<evidence type="ECO:0000256" key="19">
    <source>
        <dbReference type="ARBA" id="ARBA00023239"/>
    </source>
</evidence>
<dbReference type="SUPFAM" id="SSF161098">
    <property type="entry name" value="MetI-like"/>
    <property type="match status" value="2"/>
</dbReference>
<dbReference type="InterPro" id="IPR027417">
    <property type="entry name" value="P-loop_NTPase"/>
</dbReference>
<evidence type="ECO:0000256" key="11">
    <source>
        <dbReference type="ARBA" id="ARBA00022741"/>
    </source>
</evidence>
<evidence type="ECO:0000259" key="23">
    <source>
        <dbReference type="PROSITE" id="PS50928"/>
    </source>
</evidence>
<evidence type="ECO:0000256" key="2">
    <source>
        <dbReference type="ARBA" id="ARBA00004141"/>
    </source>
</evidence>
<dbReference type="GO" id="GO:0071333">
    <property type="term" value="P:cellular response to glucose stimulus"/>
    <property type="evidence" value="ECO:0007669"/>
    <property type="project" value="TreeGrafter"/>
</dbReference>
<feature type="region of interest" description="Disordered" evidence="20">
    <location>
        <begin position="352"/>
        <end position="374"/>
    </location>
</feature>
<evidence type="ECO:0000259" key="22">
    <source>
        <dbReference type="PROSITE" id="PS50893"/>
    </source>
</evidence>
<dbReference type="InterPro" id="IPR003593">
    <property type="entry name" value="AAA+_ATPase"/>
</dbReference>
<dbReference type="InterPro" id="IPR008209">
    <property type="entry name" value="PEP_carboxykinase_GTP"/>
</dbReference>
<keyword evidence="14 21" id="KW-1133">Transmembrane helix</keyword>
<accession>B8BGV8</accession>
<dbReference type="SMART" id="SM00382">
    <property type="entry name" value="AAA"/>
    <property type="match status" value="1"/>
</dbReference>
<organism evidence="24 25">
    <name type="scientific">Oryza sativa subsp. indica</name>
    <name type="common">Rice</name>
    <dbReference type="NCBI Taxonomy" id="39946"/>
    <lineage>
        <taxon>Eukaryota</taxon>
        <taxon>Viridiplantae</taxon>
        <taxon>Streptophyta</taxon>
        <taxon>Embryophyta</taxon>
        <taxon>Tracheophyta</taxon>
        <taxon>Spermatophyta</taxon>
        <taxon>Magnoliopsida</taxon>
        <taxon>Liliopsida</taxon>
        <taxon>Poales</taxon>
        <taxon>Poaceae</taxon>
        <taxon>BOP clade</taxon>
        <taxon>Oryzoideae</taxon>
        <taxon>Oryzeae</taxon>
        <taxon>Oryzinae</taxon>
        <taxon>Oryza</taxon>
        <taxon>Oryza sativa</taxon>
    </lineage>
</organism>
<dbReference type="HAMAP" id="MF_00452">
    <property type="entry name" value="PEPCK_GTP"/>
    <property type="match status" value="1"/>
</dbReference>
<dbReference type="InterPro" id="IPR035078">
    <property type="entry name" value="PEP_carboxykinase_GTP_N"/>
</dbReference>
<dbReference type="Gene3D" id="3.40.50.450">
    <property type="match status" value="1"/>
</dbReference>
<dbReference type="GO" id="GO:0005525">
    <property type="term" value="F:GTP binding"/>
    <property type="evidence" value="ECO:0007669"/>
    <property type="project" value="UniProtKB-KW"/>
</dbReference>
<dbReference type="InterPro" id="IPR013035">
    <property type="entry name" value="PEP_carboxykinase_C"/>
</dbReference>
<feature type="domain" description="ABC transporter" evidence="22">
    <location>
        <begin position="722"/>
        <end position="954"/>
    </location>
</feature>
<feature type="transmembrane region" description="Helical" evidence="21">
    <location>
        <begin position="1456"/>
        <end position="1475"/>
    </location>
</feature>
<name>B8BGV8_ORYSI</name>
<feature type="transmembrane region" description="Helical" evidence="21">
    <location>
        <begin position="499"/>
        <end position="518"/>
    </location>
</feature>
<dbReference type="CDD" id="cd06261">
    <property type="entry name" value="TM_PBP2"/>
    <property type="match status" value="2"/>
</dbReference>
<proteinExistence type="inferred from homology"/>
<evidence type="ECO:0000256" key="4">
    <source>
        <dbReference type="ARBA" id="ARBA00005796"/>
    </source>
</evidence>
<dbReference type="PROSITE" id="PS00505">
    <property type="entry name" value="PEPCK_GTP"/>
    <property type="match status" value="1"/>
</dbReference>
<keyword evidence="9 21" id="KW-0812">Transmembrane</keyword>
<keyword evidence="15" id="KW-0764">Sulfate transport</keyword>
<dbReference type="InterPro" id="IPR008210">
    <property type="entry name" value="PEP_carboxykinase_N"/>
</dbReference>
<keyword evidence="25" id="KW-1185">Reference proteome</keyword>
<keyword evidence="7" id="KW-0312">Gluconeogenesis</keyword>
<feature type="region of interest" description="Disordered" evidence="20">
    <location>
        <begin position="1604"/>
        <end position="1625"/>
    </location>
</feature>
<dbReference type="InterPro" id="IPR017871">
    <property type="entry name" value="ABC_transporter-like_CS"/>
</dbReference>
<dbReference type="GO" id="GO:0016020">
    <property type="term" value="C:membrane"/>
    <property type="evidence" value="ECO:0007669"/>
    <property type="project" value="UniProtKB-SubCell"/>
</dbReference>
<dbReference type="SUPFAM" id="SSF53850">
    <property type="entry name" value="Periplasmic binding protein-like II"/>
    <property type="match status" value="1"/>
</dbReference>
<evidence type="ECO:0000256" key="1">
    <source>
        <dbReference type="ARBA" id="ARBA00001936"/>
    </source>
</evidence>
<comment type="subcellular location">
    <subcellularLocation>
        <location evidence="2">Membrane</location>
        <topology evidence="2">Multi-pass membrane protein</topology>
    </subcellularLocation>
</comment>
<evidence type="ECO:0000256" key="5">
    <source>
        <dbReference type="ARBA" id="ARBA00011245"/>
    </source>
</evidence>
<dbReference type="Gene3D" id="2.40.50.100">
    <property type="match status" value="1"/>
</dbReference>
<dbReference type="GO" id="GO:0006107">
    <property type="term" value="P:oxaloacetate metabolic process"/>
    <property type="evidence" value="ECO:0007669"/>
    <property type="project" value="TreeGrafter"/>
</dbReference>
<evidence type="ECO:0000256" key="13">
    <source>
        <dbReference type="ARBA" id="ARBA00022840"/>
    </source>
</evidence>
<evidence type="ECO:0000256" key="14">
    <source>
        <dbReference type="ARBA" id="ARBA00022989"/>
    </source>
</evidence>
<dbReference type="GO" id="GO:0046327">
    <property type="term" value="P:glycerol biosynthetic process from pyruvate"/>
    <property type="evidence" value="ECO:0007669"/>
    <property type="project" value="TreeGrafter"/>
</dbReference>
<feature type="domain" description="ABC transmembrane type-1" evidence="23">
    <location>
        <begin position="549"/>
        <end position="740"/>
    </location>
</feature>
<feature type="transmembrane region" description="Helical" evidence="21">
    <location>
        <begin position="614"/>
        <end position="635"/>
    </location>
</feature>
<dbReference type="Gene3D" id="3.40.190.10">
    <property type="entry name" value="Periplasmic binding protein-like II"/>
    <property type="match status" value="2"/>
</dbReference>
<dbReference type="GO" id="GO:0004613">
    <property type="term" value="F:phosphoenolpyruvate carboxykinase (GTP) activity"/>
    <property type="evidence" value="ECO:0007669"/>
    <property type="project" value="UniProtKB-EC"/>
</dbReference>
<sequence>MAPAEMRATLQPLFDGCMKGRTMYVVPFSMGPLGSPIAHIGIELSDSPYVAVNMKIMTRMGKAVYDVLGVEGEFVPCVHTVGAPLAAGQQDVSWPCNKTKYIVHYPETREIWSYGSGYGGNALLGKKCFALRIASTMGRDQGWLAEHMLILGVSNPEGKKYHVAAAFPSACGKTNFSMLVPPKAFEGWKVTTIGDDIAWIKPQADGSLRAINPEAGYFGVAPGTNYHTNPNCMASLDRDVIFTNVALTDDGDVWWEGMEKDTGKLPDHLIDWQGKDWTPQIAKETGAKAAHPNARFTVAATNNPALDEAWDDPKGVKIDAFIFGGRRSTTVPLVLGGRQMPAEAQRDLRMAAAEGRQARDQPAGEEGGHAGQRDHARVAAARPRLVARGLQRAQRAGDLLPIGPALGRELHAPPLLAQQRLAQESLQPRDLLADGAHGEAQRLGGAGQAFVPGDGIEGQQFLDEFRHILRRFVASGKYPDRSAASLPCSKAAPLVRGITLLYGLYLLLPMGLLVLGSFGQSWTNTLLPTGLTGRWYAELWQDPSFRKAFGSSLVVALSACAIDALLALPLAYALYHGARRGGGMAARLVSAMPVAVPAITLGFGYLLVFNTDTLPWLGSTPLLVAAHAIATLPYLTNTLLTDLRHLGLERLEQAAATLGAGEWQRFTGIVLPSLRQSLLSGLVMVAALSIGEFNLSNLLAGFQNRTYPVVLLQAFYGATGFACAAAVVSYRYPGTTQGLHAVSFDVAAGELVAVIGPSGSGKSTLLKLVAGLETGHEGRIVLGGQDMAGTPVHRRGIGMVFQSYALFPHLSVLDNVAYGLTLRKVAAAERRRRALELLEVVGLASHAQRAVTQLSGGQQQRVALARALAIDPRALLLDEPLSALDASVRGHLRDQIRSLQQRFGATTLLVTHDQEEALAMADRVAVLKDGRLLQMATPRMLYERPACRAVAEFVGLSTLLPARVSAEGRVDTGFAELAVATAGRALGQTVQVLVRPEHVQADPPVGTPNRLAGRAGAERYLGAVTRYDFAVAGAPHPLLHLLQAAGALPLASLLTTRAAFAFEGAELYAGERALYDEAKKEGLCVSFDTGPEWANWKSLFRDFKKRYPEIELTYNDLGSAATVVALEKMRRRPQADTAYYFAASAVDAVKKDVVAPFKPLHFDKLPEVFRDAEGRWFTIHTLNIAFLVNKKLVKNVPAGWADLLKPEYKGAVTYLDPRSTGVGQRVEGTTPYAKFFKGEIPVWIGYENDGLKAKYSDGMGDDCAVVIPREASVAAPYAISLVKNGPNPNAGKLWLNFIMSTAGQQLFAQGFVRPAVPGTPLPADIAAKMPAAPQIRPLDVVKAAARKAEVDQLWAQVALAANAFGRLFANPLLPAALRNTLALGLTAGGVSALVGTAVAIELARQPEARRRWMMALLGLPLAFSGLVIAYGFILAFGRAGFVTQLLARLGADPAQVGGWIYGAGGLGLAYAYYLVPRVALSLYPVFANLDLRPMLAARTLGATRWRAFNDTVLAEVAPSVLSNACLVAAIAMGTYGTALALAGTQLNILPLMLYAQATCWRACANGIRRMQAQQRTDIPHGTEDGSPDDTLPPAVRAALQQLAERQRGPERHRRPVGIIGPGDGGERECSAARQVARALAGAGMAIVCGGRGGVMAAASQGAAEAGGLAIGILPEEDERNANPWLGVALPTGMGEMRNALIARSALCLVAIGGNMGTLSEMALGLKWNTPVFVMHGDVALPGAVPVADAADMLARVAECLLQ</sequence>
<dbReference type="GO" id="GO:0055085">
    <property type="term" value="P:transmembrane transport"/>
    <property type="evidence" value="ECO:0007669"/>
    <property type="project" value="InterPro"/>
</dbReference>
<keyword evidence="16" id="KW-0342">GTP-binding</keyword>
<dbReference type="NCBIfam" id="TIGR00725">
    <property type="entry name" value="TIGR00725 family protein"/>
    <property type="match status" value="1"/>
</dbReference>
<dbReference type="Pfam" id="PF17297">
    <property type="entry name" value="PEPCK_N"/>
    <property type="match status" value="1"/>
</dbReference>
<dbReference type="Proteomes" id="UP000007015">
    <property type="component" value="Chromosome 10"/>
</dbReference>
<dbReference type="Pfam" id="PF00005">
    <property type="entry name" value="ABC_tran"/>
    <property type="match status" value="1"/>
</dbReference>
<feature type="transmembrane region" description="Helical" evidence="21">
    <location>
        <begin position="587"/>
        <end position="608"/>
    </location>
</feature>
<keyword evidence="17 21" id="KW-0472">Membrane</keyword>
<feature type="transmembrane region" description="Helical" evidence="21">
    <location>
        <begin position="1412"/>
        <end position="1436"/>
    </location>
</feature>
<dbReference type="GO" id="GO:0016887">
    <property type="term" value="F:ATP hydrolysis activity"/>
    <property type="evidence" value="ECO:0007669"/>
    <property type="project" value="InterPro"/>
</dbReference>
<reference evidence="24 25" key="1">
    <citation type="journal article" date="2005" name="PLoS Biol.">
        <title>The genomes of Oryza sativa: a history of duplications.</title>
        <authorList>
            <person name="Yu J."/>
            <person name="Wang J."/>
            <person name="Lin W."/>
            <person name="Li S."/>
            <person name="Li H."/>
            <person name="Zhou J."/>
            <person name="Ni P."/>
            <person name="Dong W."/>
            <person name="Hu S."/>
            <person name="Zeng C."/>
            <person name="Zhang J."/>
            <person name="Zhang Y."/>
            <person name="Li R."/>
            <person name="Xu Z."/>
            <person name="Li S."/>
            <person name="Li X."/>
            <person name="Zheng H."/>
            <person name="Cong L."/>
            <person name="Lin L."/>
            <person name="Yin J."/>
            <person name="Geng J."/>
            <person name="Li G."/>
            <person name="Shi J."/>
            <person name="Liu J."/>
            <person name="Lv H."/>
            <person name="Li J."/>
            <person name="Wang J."/>
            <person name="Deng Y."/>
            <person name="Ran L."/>
            <person name="Shi X."/>
            <person name="Wang X."/>
            <person name="Wu Q."/>
            <person name="Li C."/>
            <person name="Ren X."/>
            <person name="Wang J."/>
            <person name="Wang X."/>
            <person name="Li D."/>
            <person name="Liu D."/>
            <person name="Zhang X."/>
            <person name="Ji Z."/>
            <person name="Zhao W."/>
            <person name="Sun Y."/>
            <person name="Zhang Z."/>
            <person name="Bao J."/>
            <person name="Han Y."/>
            <person name="Dong L."/>
            <person name="Ji J."/>
            <person name="Chen P."/>
            <person name="Wu S."/>
            <person name="Liu J."/>
            <person name="Xiao Y."/>
            <person name="Bu D."/>
            <person name="Tan J."/>
            <person name="Yang L."/>
            <person name="Ye C."/>
            <person name="Zhang J."/>
            <person name="Xu J."/>
            <person name="Zhou Y."/>
            <person name="Yu Y."/>
            <person name="Zhang B."/>
            <person name="Zhuang S."/>
            <person name="Wei H."/>
            <person name="Liu B."/>
            <person name="Lei M."/>
            <person name="Yu H."/>
            <person name="Li Y."/>
            <person name="Xu H."/>
            <person name="Wei S."/>
            <person name="He X."/>
            <person name="Fang L."/>
            <person name="Zhang Z."/>
            <person name="Zhang Y."/>
            <person name="Huang X."/>
            <person name="Su Z."/>
            <person name="Tong W."/>
            <person name="Li J."/>
            <person name="Tong Z."/>
            <person name="Li S."/>
            <person name="Ye J."/>
            <person name="Wang L."/>
            <person name="Fang L."/>
            <person name="Lei T."/>
            <person name="Chen C."/>
            <person name="Chen H."/>
            <person name="Xu Z."/>
            <person name="Li H."/>
            <person name="Huang H."/>
            <person name="Zhang F."/>
            <person name="Xu H."/>
            <person name="Li N."/>
            <person name="Zhao C."/>
            <person name="Li S."/>
            <person name="Dong L."/>
            <person name="Huang Y."/>
            <person name="Li L."/>
            <person name="Xi Y."/>
            <person name="Qi Q."/>
            <person name="Li W."/>
            <person name="Zhang B."/>
            <person name="Hu W."/>
            <person name="Zhang Y."/>
            <person name="Tian X."/>
            <person name="Jiao Y."/>
            <person name="Liang X."/>
            <person name="Jin J."/>
            <person name="Gao L."/>
            <person name="Zheng W."/>
            <person name="Hao B."/>
            <person name="Liu S."/>
            <person name="Wang W."/>
            <person name="Yuan L."/>
            <person name="Cao M."/>
            <person name="McDermott J."/>
            <person name="Samudrala R."/>
            <person name="Wang J."/>
            <person name="Wong G.K."/>
            <person name="Yang H."/>
        </authorList>
    </citation>
    <scope>NUCLEOTIDE SEQUENCE [LARGE SCALE GENOMIC DNA]</scope>
    <source>
        <strain evidence="25">cv. 93-11</strain>
    </source>
</reference>
<dbReference type="Gene3D" id="3.90.228.20">
    <property type="match status" value="2"/>
</dbReference>
<dbReference type="GO" id="GO:0006094">
    <property type="term" value="P:gluconeogenesis"/>
    <property type="evidence" value="ECO:0007669"/>
    <property type="project" value="UniProtKB-KW"/>
</dbReference>
<evidence type="ECO:0000256" key="10">
    <source>
        <dbReference type="ARBA" id="ARBA00022723"/>
    </source>
</evidence>
<comment type="similarity">
    <text evidence="4">Belongs to the phosphoenolpyruvate carboxykinase [GTP] family.</text>
</comment>
<feature type="transmembrane region" description="Helical" evidence="21">
    <location>
        <begin position="707"/>
        <end position="730"/>
    </location>
</feature>
<dbReference type="FunFam" id="3.40.50.300:FF:000425">
    <property type="entry name" value="Probable ABC transporter, ATP-binding subunit"/>
    <property type="match status" value="1"/>
</dbReference>
<dbReference type="PROSITE" id="PS00211">
    <property type="entry name" value="ABC_TRANSPORTER_1"/>
    <property type="match status" value="1"/>
</dbReference>
<dbReference type="SUPFAM" id="SSF50331">
    <property type="entry name" value="MOP-like"/>
    <property type="match status" value="1"/>
</dbReference>